<proteinExistence type="predicted"/>
<dbReference type="EMBL" id="BMCT01000001">
    <property type="protein sequence ID" value="GGF52269.1"/>
    <property type="molecule type" value="Genomic_DNA"/>
</dbReference>
<name>A0A917F4N6_9HYPH</name>
<protein>
    <submittedName>
        <fullName evidence="1">Uncharacterized protein</fullName>
    </submittedName>
</protein>
<evidence type="ECO:0000313" key="1">
    <source>
        <dbReference type="EMBL" id="GGF52269.1"/>
    </source>
</evidence>
<organism evidence="1 2">
    <name type="scientific">Azorhizobium oxalatiphilum</name>
    <dbReference type="NCBI Taxonomy" id="980631"/>
    <lineage>
        <taxon>Bacteria</taxon>
        <taxon>Pseudomonadati</taxon>
        <taxon>Pseudomonadota</taxon>
        <taxon>Alphaproteobacteria</taxon>
        <taxon>Hyphomicrobiales</taxon>
        <taxon>Xanthobacteraceae</taxon>
        <taxon>Azorhizobium</taxon>
    </lineage>
</organism>
<accession>A0A917F4N6</accession>
<gene>
    <name evidence="1" type="ORF">GCM10007301_09700</name>
</gene>
<dbReference type="RefSeq" id="WP_188575886.1">
    <property type="nucleotide sequence ID" value="NZ_BMCT01000001.1"/>
</dbReference>
<sequence length="1094" mass="113199">MTTLALQLSTKLQDTLYAGAGTHNGIYAYAVYWDASGTRHLTQLVDNGAATAALSGGTASIDLPQMSGGKIYFLIQDRDPSDTSTDISTAITTESQISSASATTLNYRYDSFEFTLSGTTGDAGNLTSVNGFGLPMELAVGSQSASYKISGAAMFSALSGTASGVSSTFASVGGALDGLGRMINAPAGDSTAFPASDWSAYVEGFKTSEPGLIVSGLFNGAPDANNAWHNAGYFAYTLTWDPTHANIDGTTGTFWLSPTDQSQIKGYIQITPAELENSIYQTLGTAYVYQNKTDASPYTIAYSGTDAMNVGANNQWGEVLTQFVTGFSAGYFGALGTPLNSGVTTPVHLNNSINWDPTYAFGNNVNYGAAAHFWDHYSAVFYANSNSYGSNYSDNVMSQYDQGGPLISLYDAATSTNVSTINLTLYDLFDATDVPAGYVTPTINNYIAGPYTPVSATTSGANISLSFSDGYVVLDESDTAVTLRFQTAAGVWQEVMLSSANNTNGNTLWDTWTIVNNNGTWSANGANAGQPAGSINITNPPLPDGGTGWYQIVVQNTAATTVKTYNLYVSASGGSFSATAPAIDGLAHIGSATASNLAIAFFNGSGSSLNPALLTDLTLSTNATAFANLHNGYVQPFAPVVGDMSSGAFAALGGQTLNSTAAPVAMTAAATGSGQLAFSWSGSDPSNWWSAADNASHGGLAPPVAHYTNRVGAQNTALVSVAETDGSYNTQLFSLVDIDGLWFTPTLKLGNGTYTAQMTEYLPGGITPAYQMAPTSAQVTFTVNIPTLGLSASGAALELDTTVAPGVNGNWIRFSASASGSTLPKDSTLLLYATDALGNLVGRDGHTGAGVTLADATLGKIGVIVSDSGQLLFSGLQQLHLAAGLQLHFAVESGNGSVDMSPMTMVTAGSDGTAHIIVGGMVLTAQTLNDLTDAAQLAQTQNETDLPLLYLTHGETLSLDISGSGANTNTLGFVHMETDGAGHYSVGGVAYGDTDAFRAAVLANFDGGTTFVRGGETAFSASWTVAGTDGFYAPVLLTPHGDVLVVGHAHAGGYEYIRMYGENTFAFEDVTAARGSDFDYNDLAMRITPLAPVV</sequence>
<dbReference type="AlphaFoldDB" id="A0A917F4N6"/>
<evidence type="ECO:0000313" key="2">
    <source>
        <dbReference type="Proteomes" id="UP000606044"/>
    </source>
</evidence>
<reference evidence="1" key="2">
    <citation type="submission" date="2020-09" db="EMBL/GenBank/DDBJ databases">
        <authorList>
            <person name="Sun Q."/>
            <person name="Sedlacek I."/>
        </authorList>
    </citation>
    <scope>NUCLEOTIDE SEQUENCE</scope>
    <source>
        <strain evidence="1">CCM 7897</strain>
    </source>
</reference>
<keyword evidence="2" id="KW-1185">Reference proteome</keyword>
<comment type="caution">
    <text evidence="1">The sequence shown here is derived from an EMBL/GenBank/DDBJ whole genome shotgun (WGS) entry which is preliminary data.</text>
</comment>
<dbReference type="Proteomes" id="UP000606044">
    <property type="component" value="Unassembled WGS sequence"/>
</dbReference>
<reference evidence="1" key="1">
    <citation type="journal article" date="2014" name="Int. J. Syst. Evol. Microbiol.">
        <title>Complete genome sequence of Corynebacterium casei LMG S-19264T (=DSM 44701T), isolated from a smear-ripened cheese.</title>
        <authorList>
            <consortium name="US DOE Joint Genome Institute (JGI-PGF)"/>
            <person name="Walter F."/>
            <person name="Albersmeier A."/>
            <person name="Kalinowski J."/>
            <person name="Ruckert C."/>
        </authorList>
    </citation>
    <scope>NUCLEOTIDE SEQUENCE</scope>
    <source>
        <strain evidence="1">CCM 7897</strain>
    </source>
</reference>